<dbReference type="KEGG" id="psim:KR76_27240"/>
<comment type="similarity">
    <text evidence="2">Belongs to the AzlC family.</text>
</comment>
<gene>
    <name evidence="8" type="ORF">KR76_27240</name>
</gene>
<dbReference type="EMBL" id="CP009896">
    <property type="protein sequence ID" value="AIY19547.1"/>
    <property type="molecule type" value="Genomic_DNA"/>
</dbReference>
<name>A0A0A1DSI3_NOCSI</name>
<evidence type="ECO:0000256" key="6">
    <source>
        <dbReference type="ARBA" id="ARBA00022989"/>
    </source>
</evidence>
<keyword evidence="9" id="KW-1185">Reference proteome</keyword>
<dbReference type="Pfam" id="PF03591">
    <property type="entry name" value="AzlC"/>
    <property type="match status" value="1"/>
</dbReference>
<evidence type="ECO:0000256" key="3">
    <source>
        <dbReference type="ARBA" id="ARBA00022448"/>
    </source>
</evidence>
<keyword evidence="7" id="KW-0472">Membrane</keyword>
<evidence type="ECO:0000256" key="1">
    <source>
        <dbReference type="ARBA" id="ARBA00004651"/>
    </source>
</evidence>
<dbReference type="OrthoDB" id="3181706at2"/>
<keyword evidence="3" id="KW-0813">Transport</keyword>
<dbReference type="eggNOG" id="COG1296">
    <property type="taxonomic scope" value="Bacteria"/>
</dbReference>
<dbReference type="GeneID" id="96612430"/>
<dbReference type="HOGENOM" id="CLU_065777_4_1_11"/>
<dbReference type="STRING" id="2045.KR76_27240"/>
<dbReference type="AlphaFoldDB" id="A0A0A1DSI3"/>
<evidence type="ECO:0000256" key="4">
    <source>
        <dbReference type="ARBA" id="ARBA00022475"/>
    </source>
</evidence>
<evidence type="ECO:0000313" key="8">
    <source>
        <dbReference type="EMBL" id="AIY19547.1"/>
    </source>
</evidence>
<dbReference type="GO" id="GO:1903785">
    <property type="term" value="P:L-valine transmembrane transport"/>
    <property type="evidence" value="ECO:0007669"/>
    <property type="project" value="TreeGrafter"/>
</dbReference>
<comment type="subcellular location">
    <subcellularLocation>
        <location evidence="1">Cell membrane</location>
        <topology evidence="1">Multi-pass membrane protein</topology>
    </subcellularLocation>
</comment>
<evidence type="ECO:0000256" key="2">
    <source>
        <dbReference type="ARBA" id="ARBA00010735"/>
    </source>
</evidence>
<sequence length="227" mass="23647">MTQHLRTAARDAGGVWAGLFALGIGFGVLVTEHGLPWWLAPIISGVVFAGSAEFVLVGLVAVAAPVATVALTTFLVNSRHLFYGLSFPLHRVEGRAAKAYSVFALCDEAFAILTARGARELNAGRAVATQLGMHLSWVSGAAVGALAGSAFLHGLQGVDFVLTALFVVLALDAYRDCPDRLALGTALGAAVLAWAIAPGSMLLVALSGYTAVLVVRHWYAPRSVEHA</sequence>
<evidence type="ECO:0000256" key="5">
    <source>
        <dbReference type="ARBA" id="ARBA00022692"/>
    </source>
</evidence>
<organism evidence="8 9">
    <name type="scientific">Nocardioides simplex</name>
    <name type="common">Arthrobacter simplex</name>
    <dbReference type="NCBI Taxonomy" id="2045"/>
    <lineage>
        <taxon>Bacteria</taxon>
        <taxon>Bacillati</taxon>
        <taxon>Actinomycetota</taxon>
        <taxon>Actinomycetes</taxon>
        <taxon>Propionibacteriales</taxon>
        <taxon>Nocardioidaceae</taxon>
        <taxon>Pimelobacter</taxon>
    </lineage>
</organism>
<keyword evidence="5" id="KW-0812">Transmembrane</keyword>
<dbReference type="PANTHER" id="PTHR34979">
    <property type="entry name" value="INNER MEMBRANE PROTEIN YGAZ"/>
    <property type="match status" value="1"/>
</dbReference>
<evidence type="ECO:0000313" key="9">
    <source>
        <dbReference type="Proteomes" id="UP000030300"/>
    </source>
</evidence>
<dbReference type="RefSeq" id="WP_038682861.1">
    <property type="nucleotide sequence ID" value="NZ_BJMC01000016.1"/>
</dbReference>
<proteinExistence type="inferred from homology"/>
<dbReference type="GO" id="GO:0005886">
    <property type="term" value="C:plasma membrane"/>
    <property type="evidence" value="ECO:0007669"/>
    <property type="project" value="UniProtKB-SubCell"/>
</dbReference>
<protein>
    <submittedName>
        <fullName evidence="8">Putative branched-chain amino acid transporter</fullName>
    </submittedName>
</protein>
<dbReference type="Proteomes" id="UP000030300">
    <property type="component" value="Chromosome"/>
</dbReference>
<reference evidence="8 9" key="1">
    <citation type="journal article" date="2015" name="Genome Announc.">
        <title>Complete Genome Sequence of Steroid-Transforming Nocardioides simplex VKM Ac-2033D.</title>
        <authorList>
            <person name="Shtratnikova V.Y."/>
            <person name="Schelkunov M.I."/>
            <person name="Pekov Y.A."/>
            <person name="Fokina V.V."/>
            <person name="Logacheva M.D."/>
            <person name="Sokolov S.L."/>
            <person name="Bragin E.Y."/>
            <person name="Ashapkin V.V."/>
            <person name="Donova M.V."/>
        </authorList>
    </citation>
    <scope>NUCLEOTIDE SEQUENCE [LARGE SCALE GENOMIC DNA]</scope>
    <source>
        <strain evidence="8 9">VKM Ac-2033D</strain>
    </source>
</reference>
<dbReference type="InterPro" id="IPR011606">
    <property type="entry name" value="Brnchd-chn_aa_trnsp_permease"/>
</dbReference>
<evidence type="ECO:0000256" key="7">
    <source>
        <dbReference type="ARBA" id="ARBA00023136"/>
    </source>
</evidence>
<accession>A0A0A1DSI3</accession>
<keyword evidence="6" id="KW-1133">Transmembrane helix</keyword>
<dbReference type="PANTHER" id="PTHR34979:SF1">
    <property type="entry name" value="INNER MEMBRANE PROTEIN YGAZ"/>
    <property type="match status" value="1"/>
</dbReference>
<keyword evidence="4" id="KW-1003">Cell membrane</keyword>